<dbReference type="EMBL" id="JAFIQS010000020">
    <property type="protein sequence ID" value="KAG5162182.1"/>
    <property type="molecule type" value="Genomic_DNA"/>
</dbReference>
<protein>
    <submittedName>
        <fullName evidence="1">Uncharacterized protein</fullName>
    </submittedName>
</protein>
<reference evidence="1" key="1">
    <citation type="submission" date="2021-02" db="EMBL/GenBank/DDBJ databases">
        <title>Psilocybe cubensis genome.</title>
        <authorList>
            <person name="Mckernan K.J."/>
            <person name="Crawford S."/>
            <person name="Trippe A."/>
            <person name="Kane L.T."/>
            <person name="Mclaughlin S."/>
        </authorList>
    </citation>
    <scope>NUCLEOTIDE SEQUENCE [LARGE SCALE GENOMIC DNA]</scope>
    <source>
        <strain evidence="1">MGC-MH-2018</strain>
    </source>
</reference>
<dbReference type="AlphaFoldDB" id="A0A8H8CDL1"/>
<sequence>MMMGIIDSYSKSAHLFILLVCLLLSFGWTALYAAIFLSFILHYISAFLSIVFKESGNFLDGLLVSPLELYKSAKGYGNGRKIRVLGRVFGETVEERARPFLKKRHDITIRKIGIEGQRLRLSPDSQADHDLEVDLEMLNNEFKLNDILFERVIRKHAAAHEYDFLCLRYNITPHRVTAPDREV</sequence>
<organism evidence="1">
    <name type="scientific">Psilocybe cubensis</name>
    <name type="common">Psychedelic mushroom</name>
    <name type="synonym">Stropharia cubensis</name>
    <dbReference type="NCBI Taxonomy" id="181762"/>
    <lineage>
        <taxon>Eukaryota</taxon>
        <taxon>Fungi</taxon>
        <taxon>Dikarya</taxon>
        <taxon>Basidiomycota</taxon>
        <taxon>Agaricomycotina</taxon>
        <taxon>Agaricomycetes</taxon>
        <taxon>Agaricomycetidae</taxon>
        <taxon>Agaricales</taxon>
        <taxon>Agaricineae</taxon>
        <taxon>Strophariaceae</taxon>
        <taxon>Psilocybe</taxon>
    </lineage>
</organism>
<gene>
    <name evidence="1" type="ORF">JR316_012844</name>
</gene>
<proteinExistence type="predicted"/>
<accession>A0A8H8CDL1</accession>
<evidence type="ECO:0000313" key="1">
    <source>
        <dbReference type="EMBL" id="KAG5162182.1"/>
    </source>
</evidence>
<name>A0A8H8CDL1_PSICU</name>
<comment type="caution">
    <text evidence="1">The sequence shown here is derived from an EMBL/GenBank/DDBJ whole genome shotgun (WGS) entry which is preliminary data.</text>
</comment>